<keyword evidence="3" id="KW-0813">Transport</keyword>
<dbReference type="PANTHER" id="PTHR43166">
    <property type="entry name" value="AMINO ACID IMPORT ATP-BINDING PROTEIN"/>
    <property type="match status" value="1"/>
</dbReference>
<accession>A0AA90HCG0</accession>
<evidence type="ECO:0000256" key="3">
    <source>
        <dbReference type="ARBA" id="ARBA00022448"/>
    </source>
</evidence>
<dbReference type="InterPro" id="IPR003439">
    <property type="entry name" value="ABC_transporter-like_ATP-bd"/>
</dbReference>
<evidence type="ECO:0000313" key="14">
    <source>
        <dbReference type="Proteomes" id="UP001156398"/>
    </source>
</evidence>
<dbReference type="RefSeq" id="WP_271315535.1">
    <property type="nucleotide sequence ID" value="NZ_JAAGKO020000003.1"/>
</dbReference>
<keyword evidence="5" id="KW-0547">Nucleotide-binding</keyword>
<name>A0AA90HCG0_9ACTN</name>
<dbReference type="Proteomes" id="UP001156398">
    <property type="component" value="Unassembled WGS sequence"/>
</dbReference>
<evidence type="ECO:0000256" key="1">
    <source>
        <dbReference type="ARBA" id="ARBA00004202"/>
    </source>
</evidence>
<dbReference type="GO" id="GO:0005886">
    <property type="term" value="C:plasma membrane"/>
    <property type="evidence" value="ECO:0007669"/>
    <property type="project" value="UniProtKB-SubCell"/>
</dbReference>
<dbReference type="InterPro" id="IPR050086">
    <property type="entry name" value="MetN_ABC_transporter-like"/>
</dbReference>
<dbReference type="AlphaFoldDB" id="A0AA90HCG0"/>
<comment type="subcellular location">
    <subcellularLocation>
        <location evidence="1">Cell membrane</location>
        <topology evidence="1">Peripheral membrane protein</topology>
    </subcellularLocation>
</comment>
<evidence type="ECO:0000256" key="6">
    <source>
        <dbReference type="ARBA" id="ARBA00022840"/>
    </source>
</evidence>
<dbReference type="InterPro" id="IPR030679">
    <property type="entry name" value="ABC_ATPase_HisP-typ"/>
</dbReference>
<dbReference type="EMBL" id="JAAGKO020000003">
    <property type="protein sequence ID" value="MDI5961751.1"/>
    <property type="molecule type" value="Genomic_DNA"/>
</dbReference>
<dbReference type="SUPFAM" id="SSF52540">
    <property type="entry name" value="P-loop containing nucleoside triphosphate hydrolases"/>
    <property type="match status" value="1"/>
</dbReference>
<sequence length="257" mass="28030">MVDQADGTSTPSGKVLLSVESVNKRFGDFTALKDVDLQVAEGEVVVILGASGSGKSTLCRCINRLESIDSGRVVFDGRELPQEGTELARLRADVGMVFQSFNLFAHKTVLENVTLGPIRVRRTPKAQAVEEARALLNRVGVGQKESAHPAELSGGQQQRVAIARSLAMHPKLMLFDEPTSALDPEMIREVLDVMVGLAKDGMTMVAVTHEMGFARQAADRVVFMDAGQIVETGPPEEFFTRPRTERARDFLSTILQH</sequence>
<dbReference type="EMBL" id="JABXJJ020000031">
    <property type="protein sequence ID" value="MDI5972367.1"/>
    <property type="molecule type" value="Genomic_DNA"/>
</dbReference>
<dbReference type="SMART" id="SM00382">
    <property type="entry name" value="AAA"/>
    <property type="match status" value="1"/>
</dbReference>
<feature type="domain" description="ABC transporter" evidence="11">
    <location>
        <begin position="17"/>
        <end position="251"/>
    </location>
</feature>
<protein>
    <recommendedName>
        <fullName evidence="9">ABC-type polar-amino-acid transporter</fullName>
        <ecNumber evidence="9">7.4.2.1</ecNumber>
    </recommendedName>
</protein>
<evidence type="ECO:0000256" key="2">
    <source>
        <dbReference type="ARBA" id="ARBA00005417"/>
    </source>
</evidence>
<comment type="similarity">
    <text evidence="2">Belongs to the ABC transporter superfamily.</text>
</comment>
<organism evidence="13">
    <name type="scientific">Streptantibioticus silvisoli</name>
    <dbReference type="NCBI Taxonomy" id="2705255"/>
    <lineage>
        <taxon>Bacteria</taxon>
        <taxon>Bacillati</taxon>
        <taxon>Actinomycetota</taxon>
        <taxon>Actinomycetes</taxon>
        <taxon>Kitasatosporales</taxon>
        <taxon>Streptomycetaceae</taxon>
        <taxon>Streptantibioticus</taxon>
    </lineage>
</organism>
<evidence type="ECO:0000256" key="10">
    <source>
        <dbReference type="ARBA" id="ARBA00047624"/>
    </source>
</evidence>
<dbReference type="PANTHER" id="PTHR43166:SF9">
    <property type="entry name" value="GLUTAMATE_ASPARTATE IMPORT ATP-BINDING PROTEIN GLTL"/>
    <property type="match status" value="1"/>
</dbReference>
<keyword evidence="8" id="KW-0472">Membrane</keyword>
<dbReference type="PIRSF" id="PIRSF039085">
    <property type="entry name" value="ABC_ATPase_HisP"/>
    <property type="match status" value="1"/>
</dbReference>
<comment type="caution">
    <text evidence="13">The sequence shown here is derived from an EMBL/GenBank/DDBJ whole genome shotgun (WGS) entry which is preliminary data.</text>
</comment>
<dbReference type="PROSITE" id="PS50893">
    <property type="entry name" value="ABC_TRANSPORTER_2"/>
    <property type="match status" value="1"/>
</dbReference>
<keyword evidence="7" id="KW-0029">Amino-acid transport</keyword>
<keyword evidence="4" id="KW-1003">Cell membrane</keyword>
<dbReference type="EC" id="7.4.2.1" evidence="9"/>
<evidence type="ECO:0000313" key="13">
    <source>
        <dbReference type="EMBL" id="MDI5972367.1"/>
    </source>
</evidence>
<evidence type="ECO:0000256" key="4">
    <source>
        <dbReference type="ARBA" id="ARBA00022475"/>
    </source>
</evidence>
<dbReference type="InterPro" id="IPR017871">
    <property type="entry name" value="ABC_transporter-like_CS"/>
</dbReference>
<comment type="catalytic activity">
    <reaction evidence="10">
        <text>a polar amino acid(out) + ATP + H2O = a polar amino acid(in) + ADP + phosphate + H(+)</text>
        <dbReference type="Rhea" id="RHEA:14673"/>
        <dbReference type="ChEBI" id="CHEBI:15377"/>
        <dbReference type="ChEBI" id="CHEBI:15378"/>
        <dbReference type="ChEBI" id="CHEBI:30616"/>
        <dbReference type="ChEBI" id="CHEBI:43474"/>
        <dbReference type="ChEBI" id="CHEBI:62031"/>
        <dbReference type="ChEBI" id="CHEBI:456216"/>
        <dbReference type="EC" id="7.4.2.1"/>
    </reaction>
    <physiologicalReaction direction="left-to-right" evidence="10">
        <dbReference type="Rhea" id="RHEA:14674"/>
    </physiologicalReaction>
</comment>
<evidence type="ECO:0000256" key="7">
    <source>
        <dbReference type="ARBA" id="ARBA00022970"/>
    </source>
</evidence>
<evidence type="ECO:0000256" key="5">
    <source>
        <dbReference type="ARBA" id="ARBA00022741"/>
    </source>
</evidence>
<evidence type="ECO:0000259" key="11">
    <source>
        <dbReference type="PROSITE" id="PS50893"/>
    </source>
</evidence>
<dbReference type="GO" id="GO:0015426">
    <property type="term" value="F:ATPase-coupled polar amino acid-transporter activity"/>
    <property type="evidence" value="ECO:0007669"/>
    <property type="project" value="UniProtKB-EC"/>
</dbReference>
<proteinExistence type="inferred from homology"/>
<dbReference type="GO" id="GO:0016887">
    <property type="term" value="F:ATP hydrolysis activity"/>
    <property type="evidence" value="ECO:0007669"/>
    <property type="project" value="InterPro"/>
</dbReference>
<gene>
    <name evidence="12" type="ORF">POF43_003270</name>
    <name evidence="13" type="ORF">POF50_024015</name>
</gene>
<dbReference type="Pfam" id="PF00005">
    <property type="entry name" value="ABC_tran"/>
    <property type="match status" value="1"/>
</dbReference>
<dbReference type="FunFam" id="3.40.50.300:FF:000020">
    <property type="entry name" value="Amino acid ABC transporter ATP-binding component"/>
    <property type="match status" value="1"/>
</dbReference>
<dbReference type="InterPro" id="IPR027417">
    <property type="entry name" value="P-loop_NTPase"/>
</dbReference>
<reference evidence="13 14" key="1">
    <citation type="submission" date="2023-05" db="EMBL/GenBank/DDBJ databases">
        <title>Streptantibioticus silvisoli sp. nov., acidotolerant actinomycetes 1 from pine litter.</title>
        <authorList>
            <person name="Swiecimska M."/>
            <person name="Golinska P."/>
            <person name="Sangal V."/>
            <person name="Wachnowicz B."/>
            <person name="Goodfellow M."/>
        </authorList>
    </citation>
    <scope>NUCLEOTIDE SEQUENCE</scope>
    <source>
        <strain evidence="13">SL13</strain>
        <strain evidence="12 14">SL54</strain>
    </source>
</reference>
<dbReference type="CDD" id="cd03262">
    <property type="entry name" value="ABC_HisP_GlnQ"/>
    <property type="match status" value="1"/>
</dbReference>
<evidence type="ECO:0000313" key="12">
    <source>
        <dbReference type="EMBL" id="MDI5961751.1"/>
    </source>
</evidence>
<dbReference type="InterPro" id="IPR003593">
    <property type="entry name" value="AAA+_ATPase"/>
</dbReference>
<keyword evidence="6 13" id="KW-0067">ATP-binding</keyword>
<dbReference type="GO" id="GO:0005524">
    <property type="term" value="F:ATP binding"/>
    <property type="evidence" value="ECO:0007669"/>
    <property type="project" value="UniProtKB-KW"/>
</dbReference>
<evidence type="ECO:0000256" key="8">
    <source>
        <dbReference type="ARBA" id="ARBA00023136"/>
    </source>
</evidence>
<evidence type="ECO:0000256" key="9">
    <source>
        <dbReference type="ARBA" id="ARBA00038850"/>
    </source>
</evidence>
<dbReference type="PROSITE" id="PS00211">
    <property type="entry name" value="ABC_TRANSPORTER_1"/>
    <property type="match status" value="1"/>
</dbReference>
<keyword evidence="14" id="KW-1185">Reference proteome</keyword>
<dbReference type="Gene3D" id="3.40.50.300">
    <property type="entry name" value="P-loop containing nucleotide triphosphate hydrolases"/>
    <property type="match status" value="1"/>
</dbReference>